<protein>
    <submittedName>
        <fullName evidence="1">Uncharacterized protein</fullName>
    </submittedName>
</protein>
<proteinExistence type="predicted"/>
<evidence type="ECO:0000313" key="1">
    <source>
        <dbReference type="EMBL" id="RPA99715.1"/>
    </source>
</evidence>
<gene>
    <name evidence="1" type="ORF">L873DRAFT_874466</name>
</gene>
<dbReference type="Proteomes" id="UP000276215">
    <property type="component" value="Unassembled WGS sequence"/>
</dbReference>
<name>A0A3N4JN90_9PEZI</name>
<dbReference type="EMBL" id="ML120385">
    <property type="protein sequence ID" value="RPA99715.1"/>
    <property type="molecule type" value="Genomic_DNA"/>
</dbReference>
<sequence>MIDKHSKLLILHLANSCGRLLNTCFNKNNLLRSGYRRRRYRAVGWGVNKSRPLVFLRNRIGLDLTRAKRKQKSSATGIPTWSPTVVLTGRYDACLPQSGRDAKFSSFYGRTHWNALCYGL</sequence>
<organism evidence="1 2">
    <name type="scientific">Choiromyces venosus 120613-1</name>
    <dbReference type="NCBI Taxonomy" id="1336337"/>
    <lineage>
        <taxon>Eukaryota</taxon>
        <taxon>Fungi</taxon>
        <taxon>Dikarya</taxon>
        <taxon>Ascomycota</taxon>
        <taxon>Pezizomycotina</taxon>
        <taxon>Pezizomycetes</taxon>
        <taxon>Pezizales</taxon>
        <taxon>Tuberaceae</taxon>
        <taxon>Choiromyces</taxon>
    </lineage>
</organism>
<accession>A0A3N4JN90</accession>
<keyword evidence="2" id="KW-1185">Reference proteome</keyword>
<dbReference type="AlphaFoldDB" id="A0A3N4JN90"/>
<dbReference type="OrthoDB" id="3560687at2759"/>
<reference evidence="1 2" key="1">
    <citation type="journal article" date="2018" name="Nat. Ecol. Evol.">
        <title>Pezizomycetes genomes reveal the molecular basis of ectomycorrhizal truffle lifestyle.</title>
        <authorList>
            <person name="Murat C."/>
            <person name="Payen T."/>
            <person name="Noel B."/>
            <person name="Kuo A."/>
            <person name="Morin E."/>
            <person name="Chen J."/>
            <person name="Kohler A."/>
            <person name="Krizsan K."/>
            <person name="Balestrini R."/>
            <person name="Da Silva C."/>
            <person name="Montanini B."/>
            <person name="Hainaut M."/>
            <person name="Levati E."/>
            <person name="Barry K.W."/>
            <person name="Belfiori B."/>
            <person name="Cichocki N."/>
            <person name="Clum A."/>
            <person name="Dockter R.B."/>
            <person name="Fauchery L."/>
            <person name="Guy J."/>
            <person name="Iotti M."/>
            <person name="Le Tacon F."/>
            <person name="Lindquist E.A."/>
            <person name="Lipzen A."/>
            <person name="Malagnac F."/>
            <person name="Mello A."/>
            <person name="Molinier V."/>
            <person name="Miyauchi S."/>
            <person name="Poulain J."/>
            <person name="Riccioni C."/>
            <person name="Rubini A."/>
            <person name="Sitrit Y."/>
            <person name="Splivallo R."/>
            <person name="Traeger S."/>
            <person name="Wang M."/>
            <person name="Zifcakova L."/>
            <person name="Wipf D."/>
            <person name="Zambonelli A."/>
            <person name="Paolocci F."/>
            <person name="Nowrousian M."/>
            <person name="Ottonello S."/>
            <person name="Baldrian P."/>
            <person name="Spatafora J.W."/>
            <person name="Henrissat B."/>
            <person name="Nagy L.G."/>
            <person name="Aury J.M."/>
            <person name="Wincker P."/>
            <person name="Grigoriev I.V."/>
            <person name="Bonfante P."/>
            <person name="Martin F.M."/>
        </authorList>
    </citation>
    <scope>NUCLEOTIDE SEQUENCE [LARGE SCALE GENOMIC DNA]</scope>
    <source>
        <strain evidence="1 2">120613-1</strain>
    </source>
</reference>
<evidence type="ECO:0000313" key="2">
    <source>
        <dbReference type="Proteomes" id="UP000276215"/>
    </source>
</evidence>